<dbReference type="SFLD" id="SFLDG01138">
    <property type="entry name" value="C1.6.2:_Deoxy-d-mannose-octulo"/>
    <property type="match status" value="1"/>
</dbReference>
<sequence length="173" mass="18966">MKEKSASIKLLILDVDGVLTDGRITLNERGEEVKSFDVKDGLGLKMLMSTGVEVVIITGRKSMVVEHRAKELGIDEVWQGIKDKRALSRKIIEEKGLEKNEVCCIGDDLPDLAMFMEAGLRIAVADGVEEVREEADFVTKKKGGCGAVREACEWILKSKGAWPKIGFTEQSGG</sequence>
<dbReference type="GO" id="GO:0008781">
    <property type="term" value="F:N-acylneuraminate cytidylyltransferase activity"/>
    <property type="evidence" value="ECO:0007669"/>
    <property type="project" value="TreeGrafter"/>
</dbReference>
<comment type="cofactor">
    <cofactor evidence="1 7">
        <name>Mg(2+)</name>
        <dbReference type="ChEBI" id="CHEBI:18420"/>
    </cofactor>
</comment>
<keyword evidence="5 8" id="KW-0378">Hydrolase</keyword>
<dbReference type="PANTHER" id="PTHR21485">
    <property type="entry name" value="HAD SUPERFAMILY MEMBERS CMAS AND KDSC"/>
    <property type="match status" value="1"/>
</dbReference>
<dbReference type="InterPro" id="IPR010023">
    <property type="entry name" value="KdsC_fam"/>
</dbReference>
<evidence type="ECO:0000256" key="6">
    <source>
        <dbReference type="ARBA" id="ARBA00022842"/>
    </source>
</evidence>
<reference evidence="8 9" key="1">
    <citation type="submission" date="2020-08" db="EMBL/GenBank/DDBJ databases">
        <title>Bridging the membrane lipid divide: bacteria of the FCB group superphylum have the potential to synthesize archaeal ether lipids.</title>
        <authorList>
            <person name="Villanueva L."/>
            <person name="Von Meijenfeldt F.A.B."/>
            <person name="Westbye A.B."/>
            <person name="Yadav S."/>
            <person name="Hopmans E.C."/>
            <person name="Dutilh B.E."/>
            <person name="Sinninghe Damste J.S."/>
        </authorList>
    </citation>
    <scope>NUCLEOTIDE SEQUENCE [LARGE SCALE GENOMIC DNA]</scope>
    <source>
        <strain evidence="8">NIOZ-UU27</strain>
    </source>
</reference>
<dbReference type="NCBIfam" id="TIGR01670">
    <property type="entry name" value="KdsC-phosphatas"/>
    <property type="match status" value="1"/>
</dbReference>
<dbReference type="GO" id="GO:0046872">
    <property type="term" value="F:metal ion binding"/>
    <property type="evidence" value="ECO:0007669"/>
    <property type="project" value="UniProtKB-KW"/>
</dbReference>
<evidence type="ECO:0000256" key="1">
    <source>
        <dbReference type="ARBA" id="ARBA00001946"/>
    </source>
</evidence>
<dbReference type="Pfam" id="PF08282">
    <property type="entry name" value="Hydrolase_3"/>
    <property type="match status" value="1"/>
</dbReference>
<dbReference type="CDD" id="cd01630">
    <property type="entry name" value="HAD_KDO-like"/>
    <property type="match status" value="1"/>
</dbReference>
<comment type="subunit">
    <text evidence="3">Homotetramer.</text>
</comment>
<name>A0A8J6MXX3_9DELT</name>
<comment type="similarity">
    <text evidence="2">Belongs to the KdsC family.</text>
</comment>
<dbReference type="InterPro" id="IPR050793">
    <property type="entry name" value="CMP-NeuNAc_synthase"/>
</dbReference>
<dbReference type="Gene3D" id="3.40.50.1000">
    <property type="entry name" value="HAD superfamily/HAD-like"/>
    <property type="match status" value="1"/>
</dbReference>
<accession>A0A8J6MXX3</accession>
<evidence type="ECO:0000313" key="9">
    <source>
        <dbReference type="Proteomes" id="UP000650524"/>
    </source>
</evidence>
<evidence type="ECO:0000256" key="7">
    <source>
        <dbReference type="PIRSR" id="PIRSR006118-2"/>
    </source>
</evidence>
<proteinExistence type="inferred from homology"/>
<feature type="binding site" evidence="7">
    <location>
        <position position="16"/>
    </location>
    <ligand>
        <name>substrate</name>
    </ligand>
</feature>
<dbReference type="SUPFAM" id="SSF56784">
    <property type="entry name" value="HAD-like"/>
    <property type="match status" value="1"/>
</dbReference>
<dbReference type="EMBL" id="JACNJD010000048">
    <property type="protein sequence ID" value="MBC8175908.1"/>
    <property type="molecule type" value="Genomic_DNA"/>
</dbReference>
<keyword evidence="6 7" id="KW-0460">Magnesium</keyword>
<evidence type="ECO:0000256" key="2">
    <source>
        <dbReference type="ARBA" id="ARBA00005893"/>
    </source>
</evidence>
<dbReference type="FunFam" id="3.40.50.1000:FF:000029">
    <property type="entry name" value="3-deoxy-D-manno-octulosonate 8-phosphate phosphatase KdsC"/>
    <property type="match status" value="1"/>
</dbReference>
<evidence type="ECO:0000256" key="5">
    <source>
        <dbReference type="ARBA" id="ARBA00022801"/>
    </source>
</evidence>
<dbReference type="GO" id="GO:0016788">
    <property type="term" value="F:hydrolase activity, acting on ester bonds"/>
    <property type="evidence" value="ECO:0007669"/>
    <property type="project" value="InterPro"/>
</dbReference>
<dbReference type="SFLD" id="SFLDG01136">
    <property type="entry name" value="C1.6:_Phosphoserine_Phosphatas"/>
    <property type="match status" value="1"/>
</dbReference>
<dbReference type="PIRSF" id="PIRSF006118">
    <property type="entry name" value="KDO8-P_Ptase"/>
    <property type="match status" value="1"/>
</dbReference>
<dbReference type="InterPro" id="IPR036412">
    <property type="entry name" value="HAD-like_sf"/>
</dbReference>
<dbReference type="InterPro" id="IPR006549">
    <property type="entry name" value="HAD-SF_hydro_IIIA"/>
</dbReference>
<dbReference type="PANTHER" id="PTHR21485:SF3">
    <property type="entry name" value="N-ACYLNEURAMINATE CYTIDYLYLTRANSFERASE"/>
    <property type="match status" value="1"/>
</dbReference>
<protein>
    <submittedName>
        <fullName evidence="8">HAD-IIIA family hydrolase</fullName>
    </submittedName>
</protein>
<dbReference type="SFLD" id="SFLDS00003">
    <property type="entry name" value="Haloacid_Dehalogenase"/>
    <property type="match status" value="1"/>
</dbReference>
<keyword evidence="4 7" id="KW-0479">Metal-binding</keyword>
<gene>
    <name evidence="8" type="ORF">H8E19_00775</name>
</gene>
<evidence type="ECO:0000256" key="4">
    <source>
        <dbReference type="ARBA" id="ARBA00022723"/>
    </source>
</evidence>
<feature type="binding site" evidence="7">
    <location>
        <position position="107"/>
    </location>
    <ligand>
        <name>Mg(2+)</name>
        <dbReference type="ChEBI" id="CHEBI:18420"/>
    </ligand>
</feature>
<dbReference type="InterPro" id="IPR023214">
    <property type="entry name" value="HAD_sf"/>
</dbReference>
<feature type="binding site" evidence="7">
    <location>
        <position position="14"/>
    </location>
    <ligand>
        <name>Mg(2+)</name>
        <dbReference type="ChEBI" id="CHEBI:18420"/>
    </ligand>
</feature>
<evidence type="ECO:0000256" key="3">
    <source>
        <dbReference type="ARBA" id="ARBA00011881"/>
    </source>
</evidence>
<dbReference type="Proteomes" id="UP000650524">
    <property type="component" value="Unassembled WGS sequence"/>
</dbReference>
<dbReference type="NCBIfam" id="TIGR01662">
    <property type="entry name" value="HAD-SF-IIIA"/>
    <property type="match status" value="1"/>
</dbReference>
<comment type="caution">
    <text evidence="8">The sequence shown here is derived from an EMBL/GenBank/DDBJ whole genome shotgun (WGS) entry which is preliminary data.</text>
</comment>
<dbReference type="AlphaFoldDB" id="A0A8J6MXX3"/>
<evidence type="ECO:0000313" key="8">
    <source>
        <dbReference type="EMBL" id="MBC8175908.1"/>
    </source>
</evidence>
<organism evidence="8 9">
    <name type="scientific">Candidatus Desulfacyla euxinica</name>
    <dbReference type="NCBI Taxonomy" id="2841693"/>
    <lineage>
        <taxon>Bacteria</taxon>
        <taxon>Deltaproteobacteria</taxon>
        <taxon>Candidatus Desulfacyla</taxon>
    </lineage>
</organism>